<feature type="region of interest" description="Disordered" evidence="3">
    <location>
        <begin position="180"/>
        <end position="212"/>
    </location>
</feature>
<dbReference type="GO" id="GO:0005737">
    <property type="term" value="C:cytoplasm"/>
    <property type="evidence" value="ECO:0007669"/>
    <property type="project" value="TreeGrafter"/>
</dbReference>
<keyword evidence="5" id="KW-1185">Reference proteome</keyword>
<proteinExistence type="inferred from homology"/>
<name>A0AAD9VSR2_9HYME</name>
<evidence type="ECO:0000313" key="4">
    <source>
        <dbReference type="EMBL" id="KAK2584705.1"/>
    </source>
</evidence>
<organism evidence="4 5">
    <name type="scientific">Odynerus spinipes</name>
    <dbReference type="NCBI Taxonomy" id="1348599"/>
    <lineage>
        <taxon>Eukaryota</taxon>
        <taxon>Metazoa</taxon>
        <taxon>Ecdysozoa</taxon>
        <taxon>Arthropoda</taxon>
        <taxon>Hexapoda</taxon>
        <taxon>Insecta</taxon>
        <taxon>Pterygota</taxon>
        <taxon>Neoptera</taxon>
        <taxon>Endopterygota</taxon>
        <taxon>Hymenoptera</taxon>
        <taxon>Apocrita</taxon>
        <taxon>Aculeata</taxon>
        <taxon>Vespoidea</taxon>
        <taxon>Vespidae</taxon>
        <taxon>Eumeninae</taxon>
        <taxon>Odynerus</taxon>
    </lineage>
</organism>
<evidence type="ECO:0000256" key="3">
    <source>
        <dbReference type="SAM" id="MobiDB-lite"/>
    </source>
</evidence>
<dbReference type="Pfam" id="PF01112">
    <property type="entry name" value="Asparaginase_2"/>
    <property type="match status" value="1"/>
</dbReference>
<evidence type="ECO:0000313" key="5">
    <source>
        <dbReference type="Proteomes" id="UP001258017"/>
    </source>
</evidence>
<protein>
    <submittedName>
        <fullName evidence="4">Uncharacterized protein</fullName>
    </submittedName>
</protein>
<gene>
    <name evidence="4" type="ORF">KPH14_007039</name>
</gene>
<reference evidence="4" key="2">
    <citation type="journal article" date="2023" name="Commun. Biol.">
        <title>Intrasexual cuticular hydrocarbon dimorphism in a wasp sheds light on hydrocarbon biosynthesis genes in Hymenoptera.</title>
        <authorList>
            <person name="Moris V.C."/>
            <person name="Podsiadlowski L."/>
            <person name="Martin S."/>
            <person name="Oeyen J.P."/>
            <person name="Donath A."/>
            <person name="Petersen M."/>
            <person name="Wilbrandt J."/>
            <person name="Misof B."/>
            <person name="Liedtke D."/>
            <person name="Thamm M."/>
            <person name="Scheiner R."/>
            <person name="Schmitt T."/>
            <person name="Niehuis O."/>
        </authorList>
    </citation>
    <scope>NUCLEOTIDE SEQUENCE</scope>
    <source>
        <strain evidence="4">GBR_01_08_01A</strain>
    </source>
</reference>
<evidence type="ECO:0000256" key="1">
    <source>
        <dbReference type="ARBA" id="ARBA00010872"/>
    </source>
</evidence>
<dbReference type="EMBL" id="JAIFRP010000026">
    <property type="protein sequence ID" value="KAK2584705.1"/>
    <property type="molecule type" value="Genomic_DNA"/>
</dbReference>
<dbReference type="InterPro" id="IPR000246">
    <property type="entry name" value="Peptidase_T2"/>
</dbReference>
<dbReference type="AlphaFoldDB" id="A0AAD9VSR2"/>
<feature type="compositionally biased region" description="Basic and acidic residues" evidence="3">
    <location>
        <begin position="196"/>
        <end position="212"/>
    </location>
</feature>
<evidence type="ECO:0000256" key="2">
    <source>
        <dbReference type="PIRSR" id="PIRSR600246-1"/>
    </source>
</evidence>
<comment type="caution">
    <text evidence="4">The sequence shown here is derived from an EMBL/GenBank/DDBJ whole genome shotgun (WGS) entry which is preliminary data.</text>
</comment>
<comment type="similarity">
    <text evidence="1">Belongs to the Ntn-hydrolase family.</text>
</comment>
<sequence length="416" mass="46338">MCDYCSWIQQILARINVEAKQLQERIPPPRVDPVIIVHGGAGRITKDKCSFMLEEVKDAAVKAYNDLIQGYTAVDAIEIAISRMEDTLYTNYKDILHINDDIVMDASIMTNNLNAGCVGVVRGVEHPIKLAREVLEHTDHVIIVEKGAQKLAKDAHIPILPQKYLLRQFTPSSSASCTYRSGEEECVDPNSNTDDSSDKSVSEDDKERDTECKREEISMIKNYLSECHFLKPEPEEMEGDIYDEELRGSDSFISIHKASNTVGAVAYDRKRCLSSGVSTMGQSQKIVGSMSAIGTVVGCGIYADENGCCSVSGDNTSIYKYAPAYKIVRRFNSDTTAMLELNEELERFEKETGDSEIGAIALNAKGEPSVSFRSMNFPWACCQNGYIYYGCKQNDKFCHEIKNLSRPLDCMCEKPA</sequence>
<dbReference type="SUPFAM" id="SSF56235">
    <property type="entry name" value="N-terminal nucleophile aminohydrolases (Ntn hydrolases)"/>
    <property type="match status" value="1"/>
</dbReference>
<dbReference type="Gene3D" id="3.60.20.30">
    <property type="entry name" value="(Glycosyl)asparaginase"/>
    <property type="match status" value="1"/>
</dbReference>
<feature type="active site" description="Nucleophile" evidence="2">
    <location>
        <position position="261"/>
    </location>
</feature>
<dbReference type="PANTHER" id="PTHR10188">
    <property type="entry name" value="L-ASPARAGINASE"/>
    <property type="match status" value="1"/>
</dbReference>
<dbReference type="GO" id="GO:0016787">
    <property type="term" value="F:hydrolase activity"/>
    <property type="evidence" value="ECO:0007669"/>
    <property type="project" value="InterPro"/>
</dbReference>
<reference evidence="4" key="1">
    <citation type="submission" date="2021-08" db="EMBL/GenBank/DDBJ databases">
        <authorList>
            <person name="Misof B."/>
            <person name="Oliver O."/>
            <person name="Podsiadlowski L."/>
            <person name="Donath A."/>
            <person name="Peters R."/>
            <person name="Mayer C."/>
            <person name="Rust J."/>
            <person name="Gunkel S."/>
            <person name="Lesny P."/>
            <person name="Martin S."/>
            <person name="Oeyen J.P."/>
            <person name="Petersen M."/>
            <person name="Panagiotis P."/>
            <person name="Wilbrandt J."/>
            <person name="Tanja T."/>
        </authorList>
    </citation>
    <scope>NUCLEOTIDE SEQUENCE</scope>
    <source>
        <strain evidence="4">GBR_01_08_01A</strain>
        <tissue evidence="4">Thorax + abdomen</tissue>
    </source>
</reference>
<dbReference type="PANTHER" id="PTHR10188:SF43">
    <property type="entry name" value="ASPARAGINASE (EUROFUNG)"/>
    <property type="match status" value="1"/>
</dbReference>
<dbReference type="InterPro" id="IPR029055">
    <property type="entry name" value="Ntn_hydrolases_N"/>
</dbReference>
<accession>A0AAD9VSR2</accession>
<dbReference type="Proteomes" id="UP001258017">
    <property type="component" value="Unassembled WGS sequence"/>
</dbReference>